<comment type="catalytic activity">
    <reaction evidence="11">
        <text>12-(9Z-octadecenoyloxy)-octadecanoate + H2O = 12-hydroxyoctadecanoate + (9Z)-octadecenoate + H(+)</text>
        <dbReference type="Rhea" id="RHEA:52060"/>
        <dbReference type="ChEBI" id="CHEBI:15377"/>
        <dbReference type="ChEBI" id="CHEBI:15378"/>
        <dbReference type="ChEBI" id="CHEBI:30823"/>
        <dbReference type="ChEBI" id="CHEBI:84201"/>
        <dbReference type="ChEBI" id="CHEBI:136302"/>
    </reaction>
    <physiologicalReaction direction="left-to-right" evidence="11">
        <dbReference type="Rhea" id="RHEA:52061"/>
    </physiologicalReaction>
</comment>
<name>A0A482WKL6_LAOST</name>
<dbReference type="Pfam" id="PF04750">
    <property type="entry name" value="Far-17a_AIG1"/>
    <property type="match status" value="1"/>
</dbReference>
<evidence type="ECO:0000313" key="19">
    <source>
        <dbReference type="Proteomes" id="UP000291343"/>
    </source>
</evidence>
<keyword evidence="6 17" id="KW-0472">Membrane</keyword>
<proteinExistence type="inferred from homology"/>
<dbReference type="GO" id="GO:0016020">
    <property type="term" value="C:membrane"/>
    <property type="evidence" value="ECO:0007669"/>
    <property type="project" value="InterPro"/>
</dbReference>
<evidence type="ECO:0000256" key="13">
    <source>
        <dbReference type="ARBA" id="ARBA00049221"/>
    </source>
</evidence>
<comment type="catalytic activity">
    <reaction evidence="14">
        <text>13-(9Z-octadecenoyloxy)-octadecanoate + H2O = 13-hydroxy-octadecanoate + (9Z)-octadecenoate + H(+)</text>
        <dbReference type="Rhea" id="RHEA:52064"/>
        <dbReference type="ChEBI" id="CHEBI:15377"/>
        <dbReference type="ChEBI" id="CHEBI:15378"/>
        <dbReference type="ChEBI" id="CHEBI:30823"/>
        <dbReference type="ChEBI" id="CHEBI:136303"/>
        <dbReference type="ChEBI" id="CHEBI:136304"/>
    </reaction>
    <physiologicalReaction direction="left-to-right" evidence="14">
        <dbReference type="Rhea" id="RHEA:52065"/>
    </physiologicalReaction>
</comment>
<evidence type="ECO:0000256" key="16">
    <source>
        <dbReference type="ARBA" id="ARBA00049428"/>
    </source>
</evidence>
<evidence type="ECO:0000256" key="12">
    <source>
        <dbReference type="ARBA" id="ARBA00048800"/>
    </source>
</evidence>
<comment type="caution">
    <text evidence="18">The sequence shown here is derived from an EMBL/GenBank/DDBJ whole genome shotgun (WGS) entry which is preliminary data.</text>
</comment>
<comment type="catalytic activity">
    <reaction evidence="1">
        <text>9-(9Z-hexadecenoyloxy)-octadecanoate + H2O = (9Z)-hexadecenoate + 9-hydroxy-octadecanoate + H(+)</text>
        <dbReference type="Rhea" id="RHEA:52068"/>
        <dbReference type="ChEBI" id="CHEBI:15377"/>
        <dbReference type="ChEBI" id="CHEBI:15378"/>
        <dbReference type="ChEBI" id="CHEBI:32372"/>
        <dbReference type="ChEBI" id="CHEBI:136286"/>
        <dbReference type="ChEBI" id="CHEBI:136309"/>
    </reaction>
    <physiologicalReaction direction="left-to-right" evidence="1">
        <dbReference type="Rhea" id="RHEA:52069"/>
    </physiologicalReaction>
</comment>
<comment type="subcellular location">
    <subcellularLocation>
        <location evidence="2">Endomembrane system</location>
        <topology evidence="2">Multi-pass membrane protein</topology>
    </subcellularLocation>
</comment>
<feature type="transmembrane region" description="Helical" evidence="17">
    <location>
        <begin position="125"/>
        <end position="143"/>
    </location>
</feature>
<keyword evidence="5 17" id="KW-1133">Transmembrane helix</keyword>
<evidence type="ECO:0000256" key="15">
    <source>
        <dbReference type="ARBA" id="ARBA00049322"/>
    </source>
</evidence>
<evidence type="ECO:0000256" key="14">
    <source>
        <dbReference type="ARBA" id="ARBA00049296"/>
    </source>
</evidence>
<evidence type="ECO:0000256" key="7">
    <source>
        <dbReference type="ARBA" id="ARBA00047368"/>
    </source>
</evidence>
<dbReference type="GO" id="GO:0012505">
    <property type="term" value="C:endomembrane system"/>
    <property type="evidence" value="ECO:0007669"/>
    <property type="project" value="UniProtKB-SubCell"/>
</dbReference>
<feature type="transmembrane region" description="Helical" evidence="17">
    <location>
        <begin position="47"/>
        <end position="66"/>
    </location>
</feature>
<evidence type="ECO:0000256" key="11">
    <source>
        <dbReference type="ARBA" id="ARBA00048701"/>
    </source>
</evidence>
<evidence type="ECO:0000313" key="18">
    <source>
        <dbReference type="EMBL" id="RZF34049.1"/>
    </source>
</evidence>
<dbReference type="OrthoDB" id="1898221at2759"/>
<sequence>MLNYVVHLVGACLFSFGVIYDYTYVIVPTTVVPIMSAYGGKFKFLTFWDAILQALYFILCLVIDVVGWERQKGGSSIWICALRDYIFTVFAFPVALFVSATFWGLYAVDRELVLPKVLDPYFPVWLNHIMHTFITVFAIFEMLTSYRAYTTKTKGLIGLLLFQLTYLSWMHFVYYKSGLWVYNVFNVLNIPQRIAFLVVSILTGFFFYFVGENLNSMIWPNEESHGTLRQLLKSQWQNI</sequence>
<organism evidence="18 19">
    <name type="scientific">Laodelphax striatellus</name>
    <name type="common">Small brown planthopper</name>
    <name type="synonym">Delphax striatella</name>
    <dbReference type="NCBI Taxonomy" id="195883"/>
    <lineage>
        <taxon>Eukaryota</taxon>
        <taxon>Metazoa</taxon>
        <taxon>Ecdysozoa</taxon>
        <taxon>Arthropoda</taxon>
        <taxon>Hexapoda</taxon>
        <taxon>Insecta</taxon>
        <taxon>Pterygota</taxon>
        <taxon>Neoptera</taxon>
        <taxon>Paraneoptera</taxon>
        <taxon>Hemiptera</taxon>
        <taxon>Auchenorrhyncha</taxon>
        <taxon>Fulgoroidea</taxon>
        <taxon>Delphacidae</taxon>
        <taxon>Criomorphinae</taxon>
        <taxon>Laodelphax</taxon>
    </lineage>
</organism>
<dbReference type="PANTHER" id="PTHR10989">
    <property type="entry name" value="ANDROGEN-INDUCED PROTEIN 1-RELATED"/>
    <property type="match status" value="1"/>
</dbReference>
<evidence type="ECO:0000256" key="1">
    <source>
        <dbReference type="ARBA" id="ARBA00000923"/>
    </source>
</evidence>
<accession>A0A482WKL6</accession>
<comment type="catalytic activity">
    <reaction evidence="12">
        <text>9-(9Z-octadecenoyloxy)-octadecanoate + H2O = 9-hydroxy-octadecanoate + (9Z)-octadecenoate + H(+)</text>
        <dbReference type="Rhea" id="RHEA:52048"/>
        <dbReference type="ChEBI" id="CHEBI:15377"/>
        <dbReference type="ChEBI" id="CHEBI:15378"/>
        <dbReference type="ChEBI" id="CHEBI:30823"/>
        <dbReference type="ChEBI" id="CHEBI:136282"/>
        <dbReference type="ChEBI" id="CHEBI:136286"/>
    </reaction>
    <physiologicalReaction direction="left-to-right" evidence="12">
        <dbReference type="Rhea" id="RHEA:52049"/>
    </physiologicalReaction>
</comment>
<evidence type="ECO:0000256" key="3">
    <source>
        <dbReference type="ARBA" id="ARBA00009300"/>
    </source>
</evidence>
<evidence type="ECO:0000256" key="5">
    <source>
        <dbReference type="ARBA" id="ARBA00022989"/>
    </source>
</evidence>
<evidence type="ECO:0000256" key="8">
    <source>
        <dbReference type="ARBA" id="ARBA00047427"/>
    </source>
</evidence>
<comment type="similarity">
    <text evidence="3">Belongs to the AIG1 family.</text>
</comment>
<protein>
    <submittedName>
        <fullName evidence="18">Uncharacterized protein</fullName>
    </submittedName>
</protein>
<feature type="transmembrane region" description="Helical" evidence="17">
    <location>
        <begin position="86"/>
        <end position="105"/>
    </location>
</feature>
<feature type="transmembrane region" description="Helical" evidence="17">
    <location>
        <begin position="194"/>
        <end position="211"/>
    </location>
</feature>
<reference evidence="18 19" key="1">
    <citation type="journal article" date="2017" name="Gigascience">
        <title>Genome sequence of the small brown planthopper, Laodelphax striatellus.</title>
        <authorList>
            <person name="Zhu J."/>
            <person name="Jiang F."/>
            <person name="Wang X."/>
            <person name="Yang P."/>
            <person name="Bao Y."/>
            <person name="Zhao W."/>
            <person name="Wang W."/>
            <person name="Lu H."/>
            <person name="Wang Q."/>
            <person name="Cui N."/>
            <person name="Li J."/>
            <person name="Chen X."/>
            <person name="Luo L."/>
            <person name="Yu J."/>
            <person name="Kang L."/>
            <person name="Cui F."/>
        </authorList>
    </citation>
    <scope>NUCLEOTIDE SEQUENCE [LARGE SCALE GENOMIC DNA]</scope>
    <source>
        <strain evidence="18">Lst14</strain>
    </source>
</reference>
<comment type="catalytic activity">
    <reaction evidence="10">
        <text>12-octadecanoyloxy-octadecanoate + H2O = 12-hydroxyoctadecanoate + octadecanoate + H(+)</text>
        <dbReference type="Rhea" id="RHEA:52080"/>
        <dbReference type="ChEBI" id="CHEBI:15377"/>
        <dbReference type="ChEBI" id="CHEBI:15378"/>
        <dbReference type="ChEBI" id="CHEBI:25629"/>
        <dbReference type="ChEBI" id="CHEBI:84201"/>
        <dbReference type="ChEBI" id="CHEBI:136330"/>
    </reaction>
    <physiologicalReaction direction="left-to-right" evidence="10">
        <dbReference type="Rhea" id="RHEA:52081"/>
    </physiologicalReaction>
</comment>
<comment type="catalytic activity">
    <reaction evidence="13">
        <text>9-octadecanoyloxy-octadecanoate + H2O = 9-hydroxy-octadecanoate + octadecanoate + H(+)</text>
        <dbReference type="Rhea" id="RHEA:52096"/>
        <dbReference type="ChEBI" id="CHEBI:15377"/>
        <dbReference type="ChEBI" id="CHEBI:15378"/>
        <dbReference type="ChEBI" id="CHEBI:25629"/>
        <dbReference type="ChEBI" id="CHEBI:136286"/>
        <dbReference type="ChEBI" id="CHEBI:136373"/>
    </reaction>
    <physiologicalReaction direction="left-to-right" evidence="13">
        <dbReference type="Rhea" id="RHEA:52097"/>
    </physiologicalReaction>
</comment>
<keyword evidence="19" id="KW-1185">Reference proteome</keyword>
<comment type="catalytic activity">
    <reaction evidence="8">
        <text>13-octadecanoyloxy-octadecanoate + H2O = 13-hydroxy-octadecanoate + octadecanoate + H(+)</text>
        <dbReference type="Rhea" id="RHEA:52084"/>
        <dbReference type="ChEBI" id="CHEBI:15377"/>
        <dbReference type="ChEBI" id="CHEBI:15378"/>
        <dbReference type="ChEBI" id="CHEBI:25629"/>
        <dbReference type="ChEBI" id="CHEBI:136304"/>
        <dbReference type="ChEBI" id="CHEBI:136335"/>
    </reaction>
    <physiologicalReaction direction="left-to-right" evidence="8">
        <dbReference type="Rhea" id="RHEA:52085"/>
    </physiologicalReaction>
</comment>
<evidence type="ECO:0000256" key="9">
    <source>
        <dbReference type="ARBA" id="ARBA00047863"/>
    </source>
</evidence>
<evidence type="ECO:0000256" key="2">
    <source>
        <dbReference type="ARBA" id="ARBA00004127"/>
    </source>
</evidence>
<comment type="catalytic activity">
    <reaction evidence="16">
        <text>12-(9Z-hexadecenoyloxy)-octadecanoate + H2O = 12-hydroxyoctadecanoate + (9Z)-hexadecenoate + H(+)</text>
        <dbReference type="Rhea" id="RHEA:52072"/>
        <dbReference type="ChEBI" id="CHEBI:15377"/>
        <dbReference type="ChEBI" id="CHEBI:15378"/>
        <dbReference type="ChEBI" id="CHEBI:32372"/>
        <dbReference type="ChEBI" id="CHEBI:84201"/>
        <dbReference type="ChEBI" id="CHEBI:136312"/>
    </reaction>
    <physiologicalReaction direction="left-to-right" evidence="16">
        <dbReference type="Rhea" id="RHEA:52073"/>
    </physiologicalReaction>
</comment>
<dbReference type="Proteomes" id="UP000291343">
    <property type="component" value="Unassembled WGS sequence"/>
</dbReference>
<evidence type="ECO:0000256" key="4">
    <source>
        <dbReference type="ARBA" id="ARBA00022692"/>
    </source>
</evidence>
<feature type="transmembrane region" description="Helical" evidence="17">
    <location>
        <begin position="155"/>
        <end position="174"/>
    </location>
</feature>
<evidence type="ECO:0000256" key="10">
    <source>
        <dbReference type="ARBA" id="ARBA00048680"/>
    </source>
</evidence>
<evidence type="ECO:0000256" key="6">
    <source>
        <dbReference type="ARBA" id="ARBA00023136"/>
    </source>
</evidence>
<comment type="catalytic activity">
    <reaction evidence="9">
        <text>9-hexadecanoyloxy-octadecanoate + H2O = 9-hydroxy-octadecanoate + hexadecanoate + H(+)</text>
        <dbReference type="Rhea" id="RHEA:52052"/>
        <dbReference type="ChEBI" id="CHEBI:7896"/>
        <dbReference type="ChEBI" id="CHEBI:15377"/>
        <dbReference type="ChEBI" id="CHEBI:15378"/>
        <dbReference type="ChEBI" id="CHEBI:83670"/>
        <dbReference type="ChEBI" id="CHEBI:136286"/>
    </reaction>
    <physiologicalReaction direction="left-to-right" evidence="9">
        <dbReference type="Rhea" id="RHEA:52053"/>
    </physiologicalReaction>
</comment>
<dbReference type="InParanoid" id="A0A482WKL6"/>
<comment type="catalytic activity">
    <reaction evidence="7">
        <text>12-hexadecanoyloxy-octadecanoate + H2O = 12-hydroxyoctadecanoate + hexadecanoate + H(+)</text>
        <dbReference type="Rhea" id="RHEA:52056"/>
        <dbReference type="ChEBI" id="CHEBI:7896"/>
        <dbReference type="ChEBI" id="CHEBI:15377"/>
        <dbReference type="ChEBI" id="CHEBI:15378"/>
        <dbReference type="ChEBI" id="CHEBI:83677"/>
        <dbReference type="ChEBI" id="CHEBI:84201"/>
    </reaction>
    <physiologicalReaction direction="left-to-right" evidence="7">
        <dbReference type="Rhea" id="RHEA:52057"/>
    </physiologicalReaction>
</comment>
<gene>
    <name evidence="18" type="ORF">LSTR_LSTR013758</name>
</gene>
<dbReference type="FunCoup" id="A0A482WKL6">
    <property type="interactions" value="615"/>
</dbReference>
<feature type="transmembrane region" description="Helical" evidence="17">
    <location>
        <begin position="5"/>
        <end position="27"/>
    </location>
</feature>
<dbReference type="AlphaFoldDB" id="A0A482WKL6"/>
<evidence type="ECO:0000256" key="17">
    <source>
        <dbReference type="SAM" id="Phobius"/>
    </source>
</evidence>
<dbReference type="InterPro" id="IPR006838">
    <property type="entry name" value="ADTRP_AIG1"/>
</dbReference>
<dbReference type="PANTHER" id="PTHR10989:SF16">
    <property type="entry name" value="AT02829P-RELATED"/>
    <property type="match status" value="1"/>
</dbReference>
<keyword evidence="4 17" id="KW-0812">Transmembrane</keyword>
<comment type="catalytic activity">
    <reaction evidence="15">
        <text>13-(9Z-hexadecenoyloxy)-octadecanoate + H2O = 13-hydroxy-octadecanoate + (9Z)-hexadecenoate + H(+)</text>
        <dbReference type="Rhea" id="RHEA:52076"/>
        <dbReference type="ChEBI" id="CHEBI:15377"/>
        <dbReference type="ChEBI" id="CHEBI:15378"/>
        <dbReference type="ChEBI" id="CHEBI:32372"/>
        <dbReference type="ChEBI" id="CHEBI:136304"/>
        <dbReference type="ChEBI" id="CHEBI:136315"/>
    </reaction>
    <physiologicalReaction direction="left-to-right" evidence="15">
        <dbReference type="Rhea" id="RHEA:52077"/>
    </physiologicalReaction>
</comment>
<dbReference type="EMBL" id="QKKF02032795">
    <property type="protein sequence ID" value="RZF34049.1"/>
    <property type="molecule type" value="Genomic_DNA"/>
</dbReference>